<evidence type="ECO:0000256" key="1">
    <source>
        <dbReference type="SAM" id="MobiDB-lite"/>
    </source>
</evidence>
<feature type="compositionally biased region" description="Low complexity" evidence="1">
    <location>
        <begin position="41"/>
        <end position="52"/>
    </location>
</feature>
<keyword evidence="3" id="KW-1185">Reference proteome</keyword>
<evidence type="ECO:0000313" key="2">
    <source>
        <dbReference type="EMBL" id="MEQ2312425.1"/>
    </source>
</evidence>
<proteinExistence type="predicted"/>
<feature type="compositionally biased region" description="Polar residues" evidence="1">
    <location>
        <begin position="58"/>
        <end position="70"/>
    </location>
</feature>
<dbReference type="Proteomes" id="UP001469553">
    <property type="component" value="Unassembled WGS sequence"/>
</dbReference>
<name>A0ABV1A3R5_9TELE</name>
<feature type="region of interest" description="Disordered" evidence="1">
    <location>
        <begin position="38"/>
        <end position="70"/>
    </location>
</feature>
<gene>
    <name evidence="2" type="ORF">AMECASPLE_030925</name>
</gene>
<protein>
    <submittedName>
        <fullName evidence="2">Uncharacterized protein</fullName>
    </submittedName>
</protein>
<dbReference type="EMBL" id="JAHRIP010078999">
    <property type="protein sequence ID" value="MEQ2312425.1"/>
    <property type="molecule type" value="Genomic_DNA"/>
</dbReference>
<organism evidence="2 3">
    <name type="scientific">Ameca splendens</name>
    <dbReference type="NCBI Taxonomy" id="208324"/>
    <lineage>
        <taxon>Eukaryota</taxon>
        <taxon>Metazoa</taxon>
        <taxon>Chordata</taxon>
        <taxon>Craniata</taxon>
        <taxon>Vertebrata</taxon>
        <taxon>Euteleostomi</taxon>
        <taxon>Actinopterygii</taxon>
        <taxon>Neopterygii</taxon>
        <taxon>Teleostei</taxon>
        <taxon>Neoteleostei</taxon>
        <taxon>Acanthomorphata</taxon>
        <taxon>Ovalentaria</taxon>
        <taxon>Atherinomorphae</taxon>
        <taxon>Cyprinodontiformes</taxon>
        <taxon>Goodeidae</taxon>
        <taxon>Ameca</taxon>
    </lineage>
</organism>
<sequence>MSPVGGAQCNFSETKASAAQPLASCGSSKPFCLASPPLACSSSTTRSASKSTDPGRRSLQSNPAESFHSW</sequence>
<comment type="caution">
    <text evidence="2">The sequence shown here is derived from an EMBL/GenBank/DDBJ whole genome shotgun (WGS) entry which is preliminary data.</text>
</comment>
<evidence type="ECO:0000313" key="3">
    <source>
        <dbReference type="Proteomes" id="UP001469553"/>
    </source>
</evidence>
<reference evidence="2 3" key="1">
    <citation type="submission" date="2021-06" db="EMBL/GenBank/DDBJ databases">
        <authorList>
            <person name="Palmer J.M."/>
        </authorList>
    </citation>
    <scope>NUCLEOTIDE SEQUENCE [LARGE SCALE GENOMIC DNA]</scope>
    <source>
        <strain evidence="2 3">AS_MEX2019</strain>
        <tissue evidence="2">Muscle</tissue>
    </source>
</reference>
<accession>A0ABV1A3R5</accession>